<evidence type="ECO:0000313" key="8">
    <source>
        <dbReference type="Proteomes" id="UP000076842"/>
    </source>
</evidence>
<evidence type="ECO:0000259" key="6">
    <source>
        <dbReference type="Pfam" id="PF00808"/>
    </source>
</evidence>
<feature type="domain" description="Transcription factor CBF/NF-Y/archaeal histone" evidence="6">
    <location>
        <begin position="43"/>
        <end position="107"/>
    </location>
</feature>
<feature type="region of interest" description="Disordered" evidence="5">
    <location>
        <begin position="137"/>
        <end position="227"/>
    </location>
</feature>
<evidence type="ECO:0000256" key="5">
    <source>
        <dbReference type="SAM" id="MobiDB-lite"/>
    </source>
</evidence>
<protein>
    <submittedName>
        <fullName evidence="7">Histone-fold-containing protein</fullName>
    </submittedName>
</protein>
<sequence>MSDHPPLAPQEGSGVEPAQYALSTEPHVFTEQELGEYREQDRFLPIANVARIMKSSLPPNAKIAKDAKETVQECVSEFISFITSEAAEKCHLEKRKTVVGEDIIYALYSLGFENYAEVLKVLLARMRHAHSLAQAHKKSASGEFSPSDPSELALQAHGSGSGDDHDDDADEHDDHDEDHDEHEGDDDNGVEDAEGGADDELELEELEERFKEVVEKGRYTENEEDES</sequence>
<dbReference type="PANTHER" id="PTHR11064:SF9">
    <property type="entry name" value="NUCLEAR TRANSCRIPTION FACTOR Y SUBUNIT BETA"/>
    <property type="match status" value="1"/>
</dbReference>
<dbReference type="AlphaFoldDB" id="A0A165DEN2"/>
<feature type="compositionally biased region" description="Basic and acidic residues" evidence="5">
    <location>
        <begin position="208"/>
        <end position="221"/>
    </location>
</feature>
<dbReference type="SUPFAM" id="SSF47113">
    <property type="entry name" value="Histone-fold"/>
    <property type="match status" value="1"/>
</dbReference>
<dbReference type="STRING" id="1353952.A0A165DEN2"/>
<keyword evidence="8" id="KW-1185">Reference proteome</keyword>
<dbReference type="InParanoid" id="A0A165DEN2"/>
<keyword evidence="2" id="KW-0805">Transcription regulation</keyword>
<keyword evidence="4" id="KW-0804">Transcription</keyword>
<dbReference type="Proteomes" id="UP000076842">
    <property type="component" value="Unassembled WGS sequence"/>
</dbReference>
<gene>
    <name evidence="7" type="ORF">CALCODRAFT_520595</name>
</gene>
<evidence type="ECO:0000256" key="1">
    <source>
        <dbReference type="ARBA" id="ARBA00009053"/>
    </source>
</evidence>
<proteinExistence type="inferred from homology"/>
<reference evidence="7 8" key="1">
    <citation type="journal article" date="2016" name="Mol. Biol. Evol.">
        <title>Comparative Genomics of Early-Diverging Mushroom-Forming Fungi Provides Insights into the Origins of Lignocellulose Decay Capabilities.</title>
        <authorList>
            <person name="Nagy L.G."/>
            <person name="Riley R."/>
            <person name="Tritt A."/>
            <person name="Adam C."/>
            <person name="Daum C."/>
            <person name="Floudas D."/>
            <person name="Sun H."/>
            <person name="Yadav J.S."/>
            <person name="Pangilinan J."/>
            <person name="Larsson K.H."/>
            <person name="Matsuura K."/>
            <person name="Barry K."/>
            <person name="Labutti K."/>
            <person name="Kuo R."/>
            <person name="Ohm R.A."/>
            <person name="Bhattacharya S.S."/>
            <person name="Shirouzu T."/>
            <person name="Yoshinaga Y."/>
            <person name="Martin F.M."/>
            <person name="Grigoriev I.V."/>
            <person name="Hibbett D.S."/>
        </authorList>
    </citation>
    <scope>NUCLEOTIDE SEQUENCE [LARGE SCALE GENOMIC DNA]</scope>
    <source>
        <strain evidence="7 8">HHB12733</strain>
    </source>
</reference>
<name>A0A165DEN2_9BASI</name>
<dbReference type="PANTHER" id="PTHR11064">
    <property type="entry name" value="CCAAT-BINDING TRANSCRIPTION FACTOR-RELATED"/>
    <property type="match status" value="1"/>
</dbReference>
<dbReference type="EMBL" id="KV424060">
    <property type="protein sequence ID" value="KZT52644.1"/>
    <property type="molecule type" value="Genomic_DNA"/>
</dbReference>
<dbReference type="CDD" id="cd22907">
    <property type="entry name" value="HFD_NFYB"/>
    <property type="match status" value="1"/>
</dbReference>
<dbReference type="InterPro" id="IPR009072">
    <property type="entry name" value="Histone-fold"/>
</dbReference>
<dbReference type="GO" id="GO:0001228">
    <property type="term" value="F:DNA-binding transcription activator activity, RNA polymerase II-specific"/>
    <property type="evidence" value="ECO:0007669"/>
    <property type="project" value="InterPro"/>
</dbReference>
<evidence type="ECO:0000256" key="3">
    <source>
        <dbReference type="ARBA" id="ARBA00023125"/>
    </source>
</evidence>
<dbReference type="InterPro" id="IPR027113">
    <property type="entry name" value="Transc_fact_NFYB/HAP3"/>
</dbReference>
<dbReference type="PRINTS" id="PR00615">
    <property type="entry name" value="CCAATSUBUNTA"/>
</dbReference>
<dbReference type="Pfam" id="PF00808">
    <property type="entry name" value="CBFD_NFYB_HMF"/>
    <property type="match status" value="1"/>
</dbReference>
<organism evidence="7 8">
    <name type="scientific">Calocera cornea HHB12733</name>
    <dbReference type="NCBI Taxonomy" id="1353952"/>
    <lineage>
        <taxon>Eukaryota</taxon>
        <taxon>Fungi</taxon>
        <taxon>Dikarya</taxon>
        <taxon>Basidiomycota</taxon>
        <taxon>Agaricomycotina</taxon>
        <taxon>Dacrymycetes</taxon>
        <taxon>Dacrymycetales</taxon>
        <taxon>Dacrymycetaceae</taxon>
        <taxon>Calocera</taxon>
    </lineage>
</organism>
<evidence type="ECO:0000256" key="2">
    <source>
        <dbReference type="ARBA" id="ARBA00023015"/>
    </source>
</evidence>
<dbReference type="OrthoDB" id="386949at2759"/>
<dbReference type="GO" id="GO:0000978">
    <property type="term" value="F:RNA polymerase II cis-regulatory region sequence-specific DNA binding"/>
    <property type="evidence" value="ECO:0007669"/>
    <property type="project" value="TreeGrafter"/>
</dbReference>
<evidence type="ECO:0000256" key="4">
    <source>
        <dbReference type="ARBA" id="ARBA00023163"/>
    </source>
</evidence>
<dbReference type="GO" id="GO:0046982">
    <property type="term" value="F:protein heterodimerization activity"/>
    <property type="evidence" value="ECO:0007669"/>
    <property type="project" value="InterPro"/>
</dbReference>
<dbReference type="Gene3D" id="1.10.20.10">
    <property type="entry name" value="Histone, subunit A"/>
    <property type="match status" value="1"/>
</dbReference>
<feature type="compositionally biased region" description="Acidic residues" evidence="5">
    <location>
        <begin position="164"/>
        <end position="207"/>
    </location>
</feature>
<evidence type="ECO:0000313" key="7">
    <source>
        <dbReference type="EMBL" id="KZT52644.1"/>
    </source>
</evidence>
<keyword evidence="3" id="KW-0238">DNA-binding</keyword>
<comment type="similarity">
    <text evidence="1">Belongs to the NFYB/HAP3 subunit family.</text>
</comment>
<dbReference type="InterPro" id="IPR003958">
    <property type="entry name" value="CBFA_NFYB_domain"/>
</dbReference>
<feature type="region of interest" description="Disordered" evidence="5">
    <location>
        <begin position="1"/>
        <end position="22"/>
    </location>
</feature>
<dbReference type="GO" id="GO:0016602">
    <property type="term" value="C:CCAAT-binding factor complex"/>
    <property type="evidence" value="ECO:0007669"/>
    <property type="project" value="InterPro"/>
</dbReference>
<accession>A0A165DEN2</accession>